<reference evidence="3 4" key="1">
    <citation type="submission" date="2019-06" db="EMBL/GenBank/DDBJ databases">
        <title>Sequencing the genomes of 1000 actinobacteria strains.</title>
        <authorList>
            <person name="Klenk H.-P."/>
        </authorList>
    </citation>
    <scope>NUCLEOTIDE SEQUENCE [LARGE SCALE GENOMIC DNA]</scope>
    <source>
        <strain evidence="3 4">DSM 12335</strain>
    </source>
</reference>
<dbReference type="NCBIfam" id="TIGR03897">
    <property type="entry name" value="lanti_2_LanM"/>
    <property type="match status" value="1"/>
</dbReference>
<dbReference type="PRINTS" id="PR01955">
    <property type="entry name" value="LANCFRANKIA"/>
</dbReference>
<gene>
    <name evidence="3" type="ORF">FB467_2690</name>
</gene>
<dbReference type="GO" id="GO:0031179">
    <property type="term" value="P:peptide modification"/>
    <property type="evidence" value="ECO:0007669"/>
    <property type="project" value="InterPro"/>
</dbReference>
<comment type="caution">
    <text evidence="3">The sequence shown here is derived from an EMBL/GenBank/DDBJ whole genome shotgun (WGS) entry which is preliminary data.</text>
</comment>
<feature type="domain" description="Lantibiotic biosynthesis protein dehydration" evidence="2">
    <location>
        <begin position="226"/>
        <end position="606"/>
    </location>
</feature>
<dbReference type="Gene3D" id="1.50.10.10">
    <property type="match status" value="1"/>
</dbReference>
<dbReference type="PIRSF" id="PIRSF037228">
    <property type="entry name" value="Lant_mod_RumM"/>
    <property type="match status" value="1"/>
</dbReference>
<name>A0A542YTX4_9MICO</name>
<evidence type="ECO:0000313" key="4">
    <source>
        <dbReference type="Proteomes" id="UP000319516"/>
    </source>
</evidence>
<evidence type="ECO:0000256" key="1">
    <source>
        <dbReference type="SAM" id="MobiDB-lite"/>
    </source>
</evidence>
<dbReference type="Pfam" id="PF13575">
    <property type="entry name" value="DUF4135"/>
    <property type="match status" value="1"/>
</dbReference>
<evidence type="ECO:0000259" key="2">
    <source>
        <dbReference type="Pfam" id="PF13575"/>
    </source>
</evidence>
<feature type="region of interest" description="Disordered" evidence="1">
    <location>
        <begin position="1"/>
        <end position="23"/>
    </location>
</feature>
<proteinExistence type="predicted"/>
<sequence>MIGTQQERRTDPAPGTTAQRCPDLPWWRAATLSERLAAPGTPTVNDRDRQDFRISRWRSLPAFSDAESEDTVLRPLGVSASDLWGLLGEDDDSLRRRLEEVPDWVADFERFWTLGQDRAELPPLGLLEVLRPLLEGALREFVTGAEGLAEGQSEEIRQSVDSLVQAVVADPPVEYLHMMCSPVLVLELNVARVEERLGDGTPEERYAAFVSLLQGQEGRAALLSEYVVLTRFVTTRLRYWVERRLELVRAYLEDLPELSGVMWQGQVPRFTRVEFGAGDSHRKGRSVAILATDSTKVVYKPRDVALDRAFDRLLAWTNDHLTEAPLRRVTTVGRADRTWVEFIDSSRPTDEAGADRYARRLGRLTALLYALHSTDFHFENVMASGDDPVLVDLEALLHVEPIGAGSRPEEKLVNAAATVLGESIRSIGILPDRILVNQDDESYAVDVSAIGGHGGQQGLVEVPTLVDAGRDTMRIDAQRHTVPAQANAPTAESGEVFDLVQREGPFLQGFEETHRLLEEHADELVSEDGPLAGFAGAVVRHIARPTFLYGRLLLKSMHPDFQRDALDQLMYLGKLLNGHRGRPDRIGVIRAEFEDLLVGDVPIFGVSADTGELFAGDAEVPLGRRTEPPTDIVRARINALDTQDRRRQMEIATYSFVAASIDGEVDKWPGWSRPRPAAGASREQVVEAAHEIARTLCDSAVERDGHLGWIGLNLVDERWWTLSPTSMDLYAGVPGIALALSAVASVGGDDRVVEYADRAMGQVASQAAVMAELSAGQVAKRGVAGMDAGAFGIVGGTMYALATAATLRDRADWGDAAAGLLDTLGKLVQVDDNADIVSGSAGALLAALAVAPFAPTPALEVAHCAADRLRETAQGLGEGELGWISPVSDGQPLVGLSHGTLGIALALARLHEADSGADVGDLIAGALAHEDQHFDSQSGDSADLRTIATGRGGAMRAWCHGAGGGALGRGALLRHQDLIPDPDRLTGQRDLAVRALWDTGLAGASEVRGIGNHCLCHGDVGNLLAATHSGAAPHADTDTTLLALVESGSRDGWLCGVPRGVHTPGLMTGTAGIAWGLAFAASGGAMPNVLTLESAEAVGEVNRP</sequence>
<accession>A0A542YTX4</accession>
<dbReference type="RefSeq" id="WP_141785534.1">
    <property type="nucleotide sequence ID" value="NZ_BAAAIK010000011.1"/>
</dbReference>
<dbReference type="Proteomes" id="UP000319516">
    <property type="component" value="Unassembled WGS sequence"/>
</dbReference>
<dbReference type="SUPFAM" id="SSF158745">
    <property type="entry name" value="LanC-like"/>
    <property type="match status" value="1"/>
</dbReference>
<dbReference type="EMBL" id="VFOP01000001">
    <property type="protein sequence ID" value="TQL51543.1"/>
    <property type="molecule type" value="Genomic_DNA"/>
</dbReference>
<dbReference type="PRINTS" id="PR01950">
    <property type="entry name" value="LANCSUPER"/>
</dbReference>
<dbReference type="Pfam" id="PF05147">
    <property type="entry name" value="LANC_like"/>
    <property type="match status" value="1"/>
</dbReference>
<dbReference type="InterPro" id="IPR025410">
    <property type="entry name" value="Lant_dehyd"/>
</dbReference>
<dbReference type="CDD" id="cd04792">
    <property type="entry name" value="LanM-like"/>
    <property type="match status" value="1"/>
</dbReference>
<protein>
    <submittedName>
        <fullName evidence="3">Type 2 lantibiotic biosynthesis protein LanM</fullName>
    </submittedName>
</protein>
<dbReference type="OrthoDB" id="9148343at2"/>
<evidence type="ECO:0000313" key="3">
    <source>
        <dbReference type="EMBL" id="TQL51543.1"/>
    </source>
</evidence>
<dbReference type="InterPro" id="IPR012341">
    <property type="entry name" value="6hp_glycosidase-like_sf"/>
</dbReference>
<keyword evidence="4" id="KW-1185">Reference proteome</keyword>
<dbReference type="AlphaFoldDB" id="A0A542YTX4"/>
<dbReference type="InterPro" id="IPR007822">
    <property type="entry name" value="LANC-like"/>
</dbReference>
<dbReference type="InterPro" id="IPR017146">
    <property type="entry name" value="Lanti_2_LanM"/>
</dbReference>
<dbReference type="GO" id="GO:0005975">
    <property type="term" value="P:carbohydrate metabolic process"/>
    <property type="evidence" value="ECO:0007669"/>
    <property type="project" value="InterPro"/>
</dbReference>
<dbReference type="SMART" id="SM01260">
    <property type="entry name" value="LANC_like"/>
    <property type="match status" value="1"/>
</dbReference>
<feature type="compositionally biased region" description="Basic and acidic residues" evidence="1">
    <location>
        <begin position="1"/>
        <end position="11"/>
    </location>
</feature>
<organism evidence="3 4">
    <name type="scientific">Ornithinicoccus hortensis</name>
    <dbReference type="NCBI Taxonomy" id="82346"/>
    <lineage>
        <taxon>Bacteria</taxon>
        <taxon>Bacillati</taxon>
        <taxon>Actinomycetota</taxon>
        <taxon>Actinomycetes</taxon>
        <taxon>Micrococcales</taxon>
        <taxon>Intrasporangiaceae</taxon>
        <taxon>Ornithinicoccus</taxon>
    </lineage>
</organism>